<evidence type="ECO:0000256" key="1">
    <source>
        <dbReference type="ARBA" id="ARBA00004304"/>
    </source>
</evidence>
<dbReference type="GO" id="GO:0015031">
    <property type="term" value="P:protein transport"/>
    <property type="evidence" value="ECO:0007669"/>
    <property type="project" value="UniProtKB-KW"/>
</dbReference>
<dbReference type="GO" id="GO:0005802">
    <property type="term" value="C:trans-Golgi network"/>
    <property type="evidence" value="ECO:0007669"/>
    <property type="project" value="TreeGrafter"/>
</dbReference>
<evidence type="ECO:0000256" key="16">
    <source>
        <dbReference type="ARBA" id="ARBA00023157"/>
    </source>
</evidence>
<keyword evidence="11 19" id="KW-1133">Transmembrane helix</keyword>
<keyword evidence="8 19" id="KW-0812">Transmembrane</keyword>
<sequence length="326" mass="36708">MVLHSKNISVLLATCLLASVAALAVRRRHEFAGSLASDCQFVLYDREYDLCPIFQQQVTDLVYGRPSNLTTYKFNMGGSAGKNELQDCNQDTWICMINHHRDSPSTRVPLSGNVHHTKGQPYATMELEENNASGSLAMTFDRQPQRPTSQVKFLCDPHVTASGPSFVEESDGIYLFTWTTVHGCSRDIAAVRHTIAPEDDRPESHEDENQDQEDDGLLDPVPISDRHQRSTTTIVLLTGFIIITLAYVVLYPPTCILRLIQARIDPSRLRSRIGEHRLIHWAGEDMAILEDEEDVMVNAEELEYTEEIPLKPSPKRSHFLAKYGST</sequence>
<dbReference type="HOGENOM" id="CLU_739748_0_0_1"/>
<evidence type="ECO:0000256" key="9">
    <source>
        <dbReference type="ARBA" id="ARBA00022729"/>
    </source>
</evidence>
<evidence type="ECO:0000256" key="10">
    <source>
        <dbReference type="ARBA" id="ARBA00022927"/>
    </source>
</evidence>
<proteinExistence type="inferred from homology"/>
<dbReference type="PROSITE" id="PS51914">
    <property type="entry name" value="MRH"/>
    <property type="match status" value="1"/>
</dbReference>
<evidence type="ECO:0000256" key="8">
    <source>
        <dbReference type="ARBA" id="ARBA00022692"/>
    </source>
</evidence>
<evidence type="ECO:0000256" key="20">
    <source>
        <dbReference type="SAM" id="SignalP"/>
    </source>
</evidence>
<keyword evidence="7" id="KW-0813">Transport</keyword>
<keyword evidence="14" id="KW-0496">Mitochondrion</keyword>
<dbReference type="GO" id="GO:0010008">
    <property type="term" value="C:endosome membrane"/>
    <property type="evidence" value="ECO:0007669"/>
    <property type="project" value="UniProtKB-SubCell"/>
</dbReference>
<keyword evidence="10" id="KW-0653">Protein transport</keyword>
<dbReference type="GO" id="GO:0006914">
    <property type="term" value="P:autophagy"/>
    <property type="evidence" value="ECO:0007669"/>
    <property type="project" value="UniProtKB-KW"/>
</dbReference>
<comment type="subcellular location">
    <subcellularLocation>
        <location evidence="2">Cytoplasmic vesicle membrane</location>
        <topology evidence="2">Single-pass type I membrane protein</topology>
    </subcellularLocation>
    <subcellularLocation>
        <location evidence="4">Golgi apparatus membrane</location>
        <topology evidence="4">Single-pass type I membrane protein</topology>
    </subcellularLocation>
    <subcellularLocation>
        <location evidence="1">Mitochondrion membrane</location>
        <topology evidence="1">Single-pass membrane protein</topology>
    </subcellularLocation>
    <subcellularLocation>
        <location evidence="3">Preautophagosomal structure membrane</location>
        <topology evidence="3">Single-pass type I membrane protein</topology>
    </subcellularLocation>
</comment>
<feature type="compositionally biased region" description="Acidic residues" evidence="18">
    <location>
        <begin position="205"/>
        <end position="217"/>
    </location>
</feature>
<evidence type="ECO:0000256" key="7">
    <source>
        <dbReference type="ARBA" id="ARBA00022448"/>
    </source>
</evidence>
<dbReference type="PANTHER" id="PTHR15071:SF0">
    <property type="entry name" value="MANNOSE 6-PHOSPHATE RECEPTOR-LIKE PROTEIN 1"/>
    <property type="match status" value="1"/>
</dbReference>
<dbReference type="GO" id="GO:0034045">
    <property type="term" value="C:phagophore assembly site membrane"/>
    <property type="evidence" value="ECO:0007669"/>
    <property type="project" value="UniProtKB-SubCell"/>
</dbReference>
<evidence type="ECO:0000256" key="2">
    <source>
        <dbReference type="ARBA" id="ARBA00004358"/>
    </source>
</evidence>
<evidence type="ECO:0000256" key="13">
    <source>
        <dbReference type="ARBA" id="ARBA00023034"/>
    </source>
</evidence>
<evidence type="ECO:0000256" key="11">
    <source>
        <dbReference type="ARBA" id="ARBA00022989"/>
    </source>
</evidence>
<keyword evidence="9 20" id="KW-0732">Signal</keyword>
<feature type="signal peptide" evidence="20">
    <location>
        <begin position="1"/>
        <end position="22"/>
    </location>
</feature>
<gene>
    <name evidence="22" type="ORF">PILCRDRAFT_4499</name>
</gene>
<keyword evidence="16" id="KW-1015">Disulfide bond</keyword>
<comment type="similarity">
    <text evidence="5">Belongs to the ATG27 family.</text>
</comment>
<keyword evidence="13" id="KW-0333">Golgi apparatus</keyword>
<keyword evidence="12" id="KW-0072">Autophagy</keyword>
<dbReference type="OrthoDB" id="29460at2759"/>
<dbReference type="SUPFAM" id="SSF50911">
    <property type="entry name" value="Mannose 6-phosphate receptor domain"/>
    <property type="match status" value="1"/>
</dbReference>
<evidence type="ECO:0000256" key="14">
    <source>
        <dbReference type="ARBA" id="ARBA00023128"/>
    </source>
</evidence>
<reference evidence="23" key="2">
    <citation type="submission" date="2015-01" db="EMBL/GenBank/DDBJ databases">
        <title>Evolutionary Origins and Diversification of the Mycorrhizal Mutualists.</title>
        <authorList>
            <consortium name="DOE Joint Genome Institute"/>
            <consortium name="Mycorrhizal Genomics Consortium"/>
            <person name="Kohler A."/>
            <person name="Kuo A."/>
            <person name="Nagy L.G."/>
            <person name="Floudas D."/>
            <person name="Copeland A."/>
            <person name="Barry K.W."/>
            <person name="Cichocki N."/>
            <person name="Veneault-Fourrey C."/>
            <person name="LaButti K."/>
            <person name="Lindquist E.A."/>
            <person name="Lipzen A."/>
            <person name="Lundell T."/>
            <person name="Morin E."/>
            <person name="Murat C."/>
            <person name="Riley R."/>
            <person name="Ohm R."/>
            <person name="Sun H."/>
            <person name="Tunlid A."/>
            <person name="Henrissat B."/>
            <person name="Grigoriev I.V."/>
            <person name="Hibbett D.S."/>
            <person name="Martin F."/>
        </authorList>
    </citation>
    <scope>NUCLEOTIDE SEQUENCE [LARGE SCALE GENOMIC DNA]</scope>
    <source>
        <strain evidence="23">F 1598</strain>
    </source>
</reference>
<evidence type="ECO:0000313" key="22">
    <source>
        <dbReference type="EMBL" id="KIM86575.1"/>
    </source>
</evidence>
<evidence type="ECO:0000256" key="3">
    <source>
        <dbReference type="ARBA" id="ARBA00004472"/>
    </source>
</evidence>
<dbReference type="Pfam" id="PF09451">
    <property type="entry name" value="ATG27"/>
    <property type="match status" value="1"/>
</dbReference>
<evidence type="ECO:0000256" key="18">
    <source>
        <dbReference type="SAM" id="MobiDB-lite"/>
    </source>
</evidence>
<name>A0A0C3FQZ4_PILCF</name>
<evidence type="ECO:0000256" key="5">
    <source>
        <dbReference type="ARBA" id="ARBA00005363"/>
    </source>
</evidence>
<keyword evidence="23" id="KW-1185">Reference proteome</keyword>
<reference evidence="22 23" key="1">
    <citation type="submission" date="2014-04" db="EMBL/GenBank/DDBJ databases">
        <authorList>
            <consortium name="DOE Joint Genome Institute"/>
            <person name="Kuo A."/>
            <person name="Tarkka M."/>
            <person name="Buscot F."/>
            <person name="Kohler A."/>
            <person name="Nagy L.G."/>
            <person name="Floudas D."/>
            <person name="Copeland A."/>
            <person name="Barry K.W."/>
            <person name="Cichocki N."/>
            <person name="Veneault-Fourrey C."/>
            <person name="LaButti K."/>
            <person name="Lindquist E.A."/>
            <person name="Lipzen A."/>
            <person name="Lundell T."/>
            <person name="Morin E."/>
            <person name="Murat C."/>
            <person name="Sun H."/>
            <person name="Tunlid A."/>
            <person name="Henrissat B."/>
            <person name="Grigoriev I.V."/>
            <person name="Hibbett D.S."/>
            <person name="Martin F."/>
            <person name="Nordberg H.P."/>
            <person name="Cantor M.N."/>
            <person name="Hua S.X."/>
        </authorList>
    </citation>
    <scope>NUCLEOTIDE SEQUENCE [LARGE SCALE GENOMIC DNA]</scope>
    <source>
        <strain evidence="22 23">F 1598</strain>
    </source>
</reference>
<evidence type="ECO:0000256" key="15">
    <source>
        <dbReference type="ARBA" id="ARBA00023136"/>
    </source>
</evidence>
<feature type="transmembrane region" description="Helical" evidence="19">
    <location>
        <begin position="234"/>
        <end position="260"/>
    </location>
</feature>
<evidence type="ECO:0000256" key="12">
    <source>
        <dbReference type="ARBA" id="ARBA00023006"/>
    </source>
</evidence>
<organism evidence="22 23">
    <name type="scientific">Piloderma croceum (strain F 1598)</name>
    <dbReference type="NCBI Taxonomy" id="765440"/>
    <lineage>
        <taxon>Eukaryota</taxon>
        <taxon>Fungi</taxon>
        <taxon>Dikarya</taxon>
        <taxon>Basidiomycota</taxon>
        <taxon>Agaricomycotina</taxon>
        <taxon>Agaricomycetes</taxon>
        <taxon>Agaricomycetidae</taxon>
        <taxon>Atheliales</taxon>
        <taxon>Atheliaceae</taxon>
        <taxon>Piloderma</taxon>
    </lineage>
</organism>
<dbReference type="GO" id="GO:0031966">
    <property type="term" value="C:mitochondrial membrane"/>
    <property type="evidence" value="ECO:0007669"/>
    <property type="project" value="UniProtKB-SubCell"/>
</dbReference>
<dbReference type="Proteomes" id="UP000054166">
    <property type="component" value="Unassembled WGS sequence"/>
</dbReference>
<dbReference type="InterPro" id="IPR009011">
    <property type="entry name" value="Man6P_isomerase_rcpt-bd_dom_sf"/>
</dbReference>
<dbReference type="InterPro" id="IPR018939">
    <property type="entry name" value="Autophagy-rel_prot_27"/>
</dbReference>
<evidence type="ECO:0000256" key="17">
    <source>
        <dbReference type="ARBA" id="ARBA00023329"/>
    </source>
</evidence>
<dbReference type="AlphaFoldDB" id="A0A0C3FQZ4"/>
<evidence type="ECO:0000259" key="21">
    <source>
        <dbReference type="PROSITE" id="PS51914"/>
    </source>
</evidence>
<accession>A0A0C3FQZ4</accession>
<feature type="region of interest" description="Disordered" evidence="18">
    <location>
        <begin position="196"/>
        <end position="224"/>
    </location>
</feature>
<evidence type="ECO:0000313" key="23">
    <source>
        <dbReference type="Proteomes" id="UP000054166"/>
    </source>
</evidence>
<dbReference type="GO" id="GO:0000139">
    <property type="term" value="C:Golgi membrane"/>
    <property type="evidence" value="ECO:0007669"/>
    <property type="project" value="UniProtKB-SubCell"/>
</dbReference>
<evidence type="ECO:0000256" key="4">
    <source>
        <dbReference type="ARBA" id="ARBA00004614"/>
    </source>
</evidence>
<dbReference type="EMBL" id="KN832981">
    <property type="protein sequence ID" value="KIM86575.1"/>
    <property type="molecule type" value="Genomic_DNA"/>
</dbReference>
<evidence type="ECO:0000256" key="19">
    <source>
        <dbReference type="SAM" id="Phobius"/>
    </source>
</evidence>
<dbReference type="InterPro" id="IPR044865">
    <property type="entry name" value="MRH_dom"/>
</dbReference>
<evidence type="ECO:0000256" key="6">
    <source>
        <dbReference type="ARBA" id="ARBA00013776"/>
    </source>
</evidence>
<dbReference type="PANTHER" id="PTHR15071">
    <property type="entry name" value="MANNOSE-6-PHOSPHATE RECEPTOR FAMILY MEMBER"/>
    <property type="match status" value="1"/>
</dbReference>
<feature type="domain" description="MRH" evidence="21">
    <location>
        <begin position="37"/>
        <end position="186"/>
    </location>
</feature>
<keyword evidence="15 19" id="KW-0472">Membrane</keyword>
<dbReference type="Gene3D" id="2.70.130.10">
    <property type="entry name" value="Mannose-6-phosphate receptor binding domain"/>
    <property type="match status" value="1"/>
</dbReference>
<feature type="chain" id="PRO_5002177391" description="Autophagy-related protein 27" evidence="20">
    <location>
        <begin position="23"/>
        <end position="326"/>
    </location>
</feature>
<protein>
    <recommendedName>
        <fullName evidence="6">Autophagy-related protein 27</fullName>
    </recommendedName>
</protein>
<dbReference type="InParanoid" id="A0A0C3FQZ4"/>
<keyword evidence="17" id="KW-0968">Cytoplasmic vesicle</keyword>